<reference evidence="9" key="2">
    <citation type="submission" date="2020-09" db="EMBL/GenBank/DDBJ databases">
        <authorList>
            <person name="Sun Q."/>
            <person name="Kim S."/>
        </authorList>
    </citation>
    <scope>NUCLEOTIDE SEQUENCE</scope>
    <source>
        <strain evidence="9">KCTC 42651</strain>
    </source>
</reference>
<dbReference type="AlphaFoldDB" id="A0A918XRQ5"/>
<evidence type="ECO:0000256" key="4">
    <source>
        <dbReference type="ARBA" id="ARBA00019595"/>
    </source>
</evidence>
<dbReference type="InterPro" id="IPR011051">
    <property type="entry name" value="RmlC_Cupin_sf"/>
</dbReference>
<dbReference type="InterPro" id="IPR014710">
    <property type="entry name" value="RmlC-like_jellyroll"/>
</dbReference>
<organism evidence="9 10">
    <name type="scientific">Thalassobaculum fulvum</name>
    <dbReference type="NCBI Taxonomy" id="1633335"/>
    <lineage>
        <taxon>Bacteria</taxon>
        <taxon>Pseudomonadati</taxon>
        <taxon>Pseudomonadota</taxon>
        <taxon>Alphaproteobacteria</taxon>
        <taxon>Rhodospirillales</taxon>
        <taxon>Thalassobaculaceae</taxon>
        <taxon>Thalassobaculum</taxon>
    </lineage>
</organism>
<evidence type="ECO:0000313" key="9">
    <source>
        <dbReference type="EMBL" id="GHD49987.1"/>
    </source>
</evidence>
<dbReference type="GO" id="GO:0000271">
    <property type="term" value="P:polysaccharide biosynthetic process"/>
    <property type="evidence" value="ECO:0007669"/>
    <property type="project" value="TreeGrafter"/>
</dbReference>
<dbReference type="InterPro" id="IPR000888">
    <property type="entry name" value="RmlC-like"/>
</dbReference>
<evidence type="ECO:0000256" key="3">
    <source>
        <dbReference type="ARBA" id="ARBA00012098"/>
    </source>
</evidence>
<dbReference type="PANTHER" id="PTHR21047:SF2">
    <property type="entry name" value="THYMIDINE DIPHOSPHO-4-KETO-RHAMNOSE 3,5-EPIMERASE"/>
    <property type="match status" value="1"/>
</dbReference>
<dbReference type="RefSeq" id="WP_189989508.1">
    <property type="nucleotide sequence ID" value="NZ_BMZS01000004.1"/>
</dbReference>
<dbReference type="Gene3D" id="2.60.120.10">
    <property type="entry name" value="Jelly Rolls"/>
    <property type="match status" value="1"/>
</dbReference>
<dbReference type="CDD" id="cd00438">
    <property type="entry name" value="cupin_RmlC"/>
    <property type="match status" value="1"/>
</dbReference>
<evidence type="ECO:0000256" key="7">
    <source>
        <dbReference type="ARBA" id="ARBA00033311"/>
    </source>
</evidence>
<proteinExistence type="predicted"/>
<dbReference type="EMBL" id="BMZS01000004">
    <property type="protein sequence ID" value="GHD49987.1"/>
    <property type="molecule type" value="Genomic_DNA"/>
</dbReference>
<reference evidence="9" key="1">
    <citation type="journal article" date="2014" name="Int. J. Syst. Evol. Microbiol.">
        <title>Complete genome sequence of Corynebacterium casei LMG S-19264T (=DSM 44701T), isolated from a smear-ripened cheese.</title>
        <authorList>
            <consortium name="US DOE Joint Genome Institute (JGI-PGF)"/>
            <person name="Walter F."/>
            <person name="Albersmeier A."/>
            <person name="Kalinowski J."/>
            <person name="Ruckert C."/>
        </authorList>
    </citation>
    <scope>NUCLEOTIDE SEQUENCE</scope>
    <source>
        <strain evidence="9">KCTC 42651</strain>
    </source>
</reference>
<dbReference type="Proteomes" id="UP000630353">
    <property type="component" value="Unassembled WGS sequence"/>
</dbReference>
<dbReference type="Pfam" id="PF00908">
    <property type="entry name" value="dTDP_sugar_isom"/>
    <property type="match status" value="1"/>
</dbReference>
<evidence type="ECO:0000256" key="8">
    <source>
        <dbReference type="PIRSR" id="PIRSR600888-1"/>
    </source>
</evidence>
<evidence type="ECO:0000256" key="1">
    <source>
        <dbReference type="ARBA" id="ARBA00001298"/>
    </source>
</evidence>
<protein>
    <recommendedName>
        <fullName evidence="4">dTDP-4-dehydrorhamnose 3,5-epimerase</fullName>
        <ecNumber evidence="3">5.1.3.13</ecNumber>
    </recommendedName>
    <alternativeName>
        <fullName evidence="6">Thymidine diphospho-4-keto-rhamnose 3,5-epimerase</fullName>
    </alternativeName>
    <alternativeName>
        <fullName evidence="5">dTDP-4-keto-6-deoxyglucose 3,5-epimerase</fullName>
    </alternativeName>
    <alternativeName>
        <fullName evidence="7">dTDP-6-deoxy-D-xylo-4-hexulose 3,5-epimerase</fullName>
    </alternativeName>
</protein>
<accession>A0A918XRQ5</accession>
<feature type="active site" description="Proton acceptor" evidence="8">
    <location>
        <position position="62"/>
    </location>
</feature>
<gene>
    <name evidence="9" type="primary">rfbC</name>
    <name evidence="9" type="ORF">GCM10017083_23070</name>
</gene>
<dbReference type="SUPFAM" id="SSF51182">
    <property type="entry name" value="RmlC-like cupins"/>
    <property type="match status" value="1"/>
</dbReference>
<name>A0A918XRQ5_9PROT</name>
<dbReference type="GO" id="GO:0008830">
    <property type="term" value="F:dTDP-4-dehydrorhamnose 3,5-epimerase activity"/>
    <property type="evidence" value="ECO:0007669"/>
    <property type="project" value="UniProtKB-EC"/>
</dbReference>
<keyword evidence="10" id="KW-1185">Reference proteome</keyword>
<evidence type="ECO:0000256" key="6">
    <source>
        <dbReference type="ARBA" id="ARBA00031424"/>
    </source>
</evidence>
<dbReference type="GO" id="GO:0019305">
    <property type="term" value="P:dTDP-rhamnose biosynthetic process"/>
    <property type="evidence" value="ECO:0007669"/>
    <property type="project" value="TreeGrafter"/>
</dbReference>
<evidence type="ECO:0000313" key="10">
    <source>
        <dbReference type="Proteomes" id="UP000630353"/>
    </source>
</evidence>
<dbReference type="PANTHER" id="PTHR21047">
    <property type="entry name" value="DTDP-6-DEOXY-D-GLUCOSE-3,5 EPIMERASE"/>
    <property type="match status" value="1"/>
</dbReference>
<feature type="active site" description="Proton donor" evidence="8">
    <location>
        <position position="132"/>
    </location>
</feature>
<comment type="caution">
    <text evidence="9">The sequence shown here is derived from an EMBL/GenBank/DDBJ whole genome shotgun (WGS) entry which is preliminary data.</text>
</comment>
<comment type="function">
    <text evidence="2">Catalyzes the epimerization of the C3' and C5'positions of dTDP-6-deoxy-D-xylo-4-hexulose, forming dTDP-6-deoxy-L-lyxo-4-hexulose.</text>
</comment>
<dbReference type="GO" id="GO:0005829">
    <property type="term" value="C:cytosol"/>
    <property type="evidence" value="ECO:0007669"/>
    <property type="project" value="TreeGrafter"/>
</dbReference>
<dbReference type="EC" id="5.1.3.13" evidence="3"/>
<comment type="catalytic activity">
    <reaction evidence="1">
        <text>dTDP-4-dehydro-6-deoxy-alpha-D-glucose = dTDP-4-dehydro-beta-L-rhamnose</text>
        <dbReference type="Rhea" id="RHEA:16969"/>
        <dbReference type="ChEBI" id="CHEBI:57649"/>
        <dbReference type="ChEBI" id="CHEBI:62830"/>
        <dbReference type="EC" id="5.1.3.13"/>
    </reaction>
</comment>
<evidence type="ECO:0000256" key="2">
    <source>
        <dbReference type="ARBA" id="ARBA00001997"/>
    </source>
</evidence>
<sequence length="176" mass="19051">MEFRSTRVAGVTLVEGHAHRDDRGSFERAFCLTTFAAAGIDLAVRQTSISTNLAAGTLRGMHYQKAPHPEAKLVRCIAGRVFDVVVDLRPDSPTFKAWYGVELSPENHRSLHIPAGVAHGFLSLVDGSVLHYMMDADHEPSAGAGVRWNDPAFAIEWPAAPAVISPRDAGYPDFGS</sequence>
<evidence type="ECO:0000256" key="5">
    <source>
        <dbReference type="ARBA" id="ARBA00029758"/>
    </source>
</evidence>